<accession>A0A6J7WY62</accession>
<sequence length="305" mass="29382">MSTIKAINVQHPSSATINIVTDASGNATIGNNLTVAGASTLASSAVTGTSTVGGVAVVAAAPTANGNIPFSTDGSTWSSTAKIVRGTSVSTATTSFTGSTSGASTTLTASSVTGTIAVGQVIAGTGIVAGTTITAFGTGTGGAGTYTLSQASSGTVSGTITVVGLEFTGIPSWAKRVTVMLNGVSTSGTSIIQLQIGSGSVTTTGYVSYGANAAGAGNTAINATSGFSTGGASAANILYGSITVVSYSGFIYIGTVGVGIISGATYSFSSSSGNVTLSGALDRVRLTTVNGTDTFDAGSVNIMYE</sequence>
<evidence type="ECO:0000313" key="1">
    <source>
        <dbReference type="EMBL" id="CAB5219983.1"/>
    </source>
</evidence>
<proteinExistence type="predicted"/>
<organism evidence="1">
    <name type="scientific">uncultured Caudovirales phage</name>
    <dbReference type="NCBI Taxonomy" id="2100421"/>
    <lineage>
        <taxon>Viruses</taxon>
        <taxon>Duplodnaviria</taxon>
        <taxon>Heunggongvirae</taxon>
        <taxon>Uroviricota</taxon>
        <taxon>Caudoviricetes</taxon>
        <taxon>Peduoviridae</taxon>
        <taxon>Maltschvirus</taxon>
        <taxon>Maltschvirus maltsch</taxon>
    </lineage>
</organism>
<name>A0A6J7WY62_9CAUD</name>
<gene>
    <name evidence="1" type="ORF">UFOVP231_27</name>
</gene>
<reference evidence="1" key="1">
    <citation type="submission" date="2020-05" db="EMBL/GenBank/DDBJ databases">
        <authorList>
            <person name="Chiriac C."/>
            <person name="Salcher M."/>
            <person name="Ghai R."/>
            <person name="Kavagutti S V."/>
        </authorList>
    </citation>
    <scope>NUCLEOTIDE SEQUENCE</scope>
</reference>
<dbReference type="EMBL" id="LR798279">
    <property type="protein sequence ID" value="CAB5219983.1"/>
    <property type="molecule type" value="Genomic_DNA"/>
</dbReference>
<protein>
    <submittedName>
        <fullName evidence="1">Uncharacterized protein</fullName>
    </submittedName>
</protein>